<evidence type="ECO:0000313" key="5">
    <source>
        <dbReference type="WBParaSite" id="Gr19_v10_g17670.t2"/>
    </source>
</evidence>
<dbReference type="PANTHER" id="PTHR16501:SF6">
    <property type="entry name" value="TRANSPORT AND GOLGI ORGANIZATION PROTEIN 11"/>
    <property type="match status" value="1"/>
</dbReference>
<keyword evidence="1" id="KW-0496">Mitochondrion</keyword>
<evidence type="ECO:0000256" key="2">
    <source>
        <dbReference type="SAM" id="Coils"/>
    </source>
</evidence>
<dbReference type="InterPro" id="IPR008518">
    <property type="entry name" value="Mff/Tango-11"/>
</dbReference>
<comment type="similarity">
    <text evidence="1">Belongs to the Tango11 family.</text>
</comment>
<dbReference type="GO" id="GO:0005777">
    <property type="term" value="C:peroxisome"/>
    <property type="evidence" value="ECO:0007669"/>
    <property type="project" value="UniProtKB-SubCell"/>
</dbReference>
<dbReference type="PANTHER" id="PTHR16501">
    <property type="entry name" value="TRANSPORT AND GOLGI ORGANIZATION PROTEIN 11"/>
    <property type="match status" value="1"/>
</dbReference>
<feature type="region of interest" description="Disordered" evidence="3">
    <location>
        <begin position="1"/>
        <end position="20"/>
    </location>
</feature>
<keyword evidence="1" id="KW-1000">Mitochondrion outer membrane</keyword>
<keyword evidence="1" id="KW-0812">Transmembrane</keyword>
<evidence type="ECO:0000313" key="4">
    <source>
        <dbReference type="Proteomes" id="UP000887572"/>
    </source>
</evidence>
<protein>
    <recommendedName>
        <fullName evidence="1">Mitochondrial fission factor</fullName>
    </recommendedName>
</protein>
<comment type="subcellular location">
    <subcellularLocation>
        <location evidence="1">Mitochondrion outer membrane</location>
        <topology evidence="1">Single-pass type IV membrane protein</topology>
    </subcellularLocation>
    <subcellularLocation>
        <location evidence="1">Peroxisome</location>
    </subcellularLocation>
</comment>
<feature type="transmembrane region" description="Helical" evidence="1">
    <location>
        <begin position="166"/>
        <end position="185"/>
    </location>
</feature>
<organism evidence="4 5">
    <name type="scientific">Globodera rostochiensis</name>
    <name type="common">Golden nematode worm</name>
    <name type="synonym">Heterodera rostochiensis</name>
    <dbReference type="NCBI Taxonomy" id="31243"/>
    <lineage>
        <taxon>Eukaryota</taxon>
        <taxon>Metazoa</taxon>
        <taxon>Ecdysozoa</taxon>
        <taxon>Nematoda</taxon>
        <taxon>Chromadorea</taxon>
        <taxon>Rhabditida</taxon>
        <taxon>Tylenchina</taxon>
        <taxon>Tylenchomorpha</taxon>
        <taxon>Tylenchoidea</taxon>
        <taxon>Heteroderidae</taxon>
        <taxon>Heteroderinae</taxon>
        <taxon>Globodera</taxon>
    </lineage>
</organism>
<dbReference type="WBParaSite" id="Gr19_v10_g17670.t2">
    <property type="protein sequence ID" value="Gr19_v10_g17670.t2"/>
    <property type="gene ID" value="Gr19_v10_g17670"/>
</dbReference>
<reference evidence="5" key="1">
    <citation type="submission" date="2022-11" db="UniProtKB">
        <authorList>
            <consortium name="WormBaseParasite"/>
        </authorList>
    </citation>
    <scope>IDENTIFICATION</scope>
</reference>
<dbReference type="GO" id="GO:0000266">
    <property type="term" value="P:mitochondrial fission"/>
    <property type="evidence" value="ECO:0007669"/>
    <property type="project" value="UniProtKB-UniRule"/>
</dbReference>
<proteinExistence type="inferred from homology"/>
<sequence>MEQHGRAEEHQSKRKKYRRSISPDYCPMEVPDHIYVDGIPRQPVKPEMMPEMVVPSRITVAGGDSTVASKAQPVEVLRERQSLLHSSDSENISMNGTPQMLTANELPQEDVTFAVQKNEPHYSSQTSIAVDKDPLNELKVMRRRLNRLANRVTHLEVQSEEHKNEATYLLGVVSISTLLTVALLASQVRMWLNN</sequence>
<keyword evidence="1" id="KW-0472">Membrane</keyword>
<feature type="coiled-coil region" evidence="2">
    <location>
        <begin position="138"/>
        <end position="165"/>
    </location>
</feature>
<keyword evidence="4" id="KW-1185">Reference proteome</keyword>
<evidence type="ECO:0000256" key="1">
    <source>
        <dbReference type="RuleBase" id="RU368040"/>
    </source>
</evidence>
<accession>A0A914HLA4</accession>
<dbReference type="GO" id="GO:0090314">
    <property type="term" value="P:positive regulation of protein targeting to membrane"/>
    <property type="evidence" value="ECO:0007669"/>
    <property type="project" value="UniProtKB-UniRule"/>
</dbReference>
<dbReference type="GO" id="GO:0005741">
    <property type="term" value="C:mitochondrial outer membrane"/>
    <property type="evidence" value="ECO:0007669"/>
    <property type="project" value="UniProtKB-SubCell"/>
</dbReference>
<comment type="function">
    <text evidence="1">Plays a role in mitochondrial and peroxisomal fission. Promotes the recruitment and association of the fission mediator dynamin-related protein 1 (DNM1L) to the mitochondrial surface.</text>
</comment>
<dbReference type="Proteomes" id="UP000887572">
    <property type="component" value="Unplaced"/>
</dbReference>
<dbReference type="AlphaFoldDB" id="A0A914HLA4"/>
<keyword evidence="1" id="KW-0576">Peroxisome</keyword>
<keyword evidence="2" id="KW-0175">Coiled coil</keyword>
<feature type="compositionally biased region" description="Basic and acidic residues" evidence="3">
    <location>
        <begin position="1"/>
        <end position="11"/>
    </location>
</feature>
<dbReference type="GO" id="GO:0090141">
    <property type="term" value="P:positive regulation of mitochondrial fission"/>
    <property type="evidence" value="ECO:0007669"/>
    <property type="project" value="UniProtKB-UniRule"/>
</dbReference>
<evidence type="ECO:0000256" key="3">
    <source>
        <dbReference type="SAM" id="MobiDB-lite"/>
    </source>
</evidence>
<keyword evidence="1" id="KW-1133">Transmembrane helix</keyword>
<name>A0A914HLA4_GLORO</name>